<dbReference type="AlphaFoldDB" id="A0A3N4HQP1"/>
<dbReference type="Proteomes" id="UP000275078">
    <property type="component" value="Unassembled WGS sequence"/>
</dbReference>
<gene>
    <name evidence="1" type="ORF">BJ508DRAFT_338030</name>
</gene>
<keyword evidence="2" id="KW-1185">Reference proteome</keyword>
<organism evidence="1 2">
    <name type="scientific">Ascobolus immersus RN42</name>
    <dbReference type="NCBI Taxonomy" id="1160509"/>
    <lineage>
        <taxon>Eukaryota</taxon>
        <taxon>Fungi</taxon>
        <taxon>Dikarya</taxon>
        <taxon>Ascomycota</taxon>
        <taxon>Pezizomycotina</taxon>
        <taxon>Pezizomycetes</taxon>
        <taxon>Pezizales</taxon>
        <taxon>Ascobolaceae</taxon>
        <taxon>Ascobolus</taxon>
    </lineage>
</organism>
<evidence type="ECO:0008006" key="3">
    <source>
        <dbReference type="Google" id="ProtNLM"/>
    </source>
</evidence>
<protein>
    <recommendedName>
        <fullName evidence="3">F-box domain-containing protein</fullName>
    </recommendedName>
</protein>
<evidence type="ECO:0000313" key="1">
    <source>
        <dbReference type="EMBL" id="RPA76153.1"/>
    </source>
</evidence>
<name>A0A3N4HQP1_ASCIM</name>
<reference evidence="1 2" key="1">
    <citation type="journal article" date="2018" name="Nat. Ecol. Evol.">
        <title>Pezizomycetes genomes reveal the molecular basis of ectomycorrhizal truffle lifestyle.</title>
        <authorList>
            <person name="Murat C."/>
            <person name="Payen T."/>
            <person name="Noel B."/>
            <person name="Kuo A."/>
            <person name="Morin E."/>
            <person name="Chen J."/>
            <person name="Kohler A."/>
            <person name="Krizsan K."/>
            <person name="Balestrini R."/>
            <person name="Da Silva C."/>
            <person name="Montanini B."/>
            <person name="Hainaut M."/>
            <person name="Levati E."/>
            <person name="Barry K.W."/>
            <person name="Belfiori B."/>
            <person name="Cichocki N."/>
            <person name="Clum A."/>
            <person name="Dockter R.B."/>
            <person name="Fauchery L."/>
            <person name="Guy J."/>
            <person name="Iotti M."/>
            <person name="Le Tacon F."/>
            <person name="Lindquist E.A."/>
            <person name="Lipzen A."/>
            <person name="Malagnac F."/>
            <person name="Mello A."/>
            <person name="Molinier V."/>
            <person name="Miyauchi S."/>
            <person name="Poulain J."/>
            <person name="Riccioni C."/>
            <person name="Rubini A."/>
            <person name="Sitrit Y."/>
            <person name="Splivallo R."/>
            <person name="Traeger S."/>
            <person name="Wang M."/>
            <person name="Zifcakova L."/>
            <person name="Wipf D."/>
            <person name="Zambonelli A."/>
            <person name="Paolocci F."/>
            <person name="Nowrousian M."/>
            <person name="Ottonello S."/>
            <person name="Baldrian P."/>
            <person name="Spatafora J.W."/>
            <person name="Henrissat B."/>
            <person name="Nagy L.G."/>
            <person name="Aury J.M."/>
            <person name="Wincker P."/>
            <person name="Grigoriev I.V."/>
            <person name="Bonfante P."/>
            <person name="Martin F.M."/>
        </authorList>
    </citation>
    <scope>NUCLEOTIDE SEQUENCE [LARGE SCALE GENOMIC DNA]</scope>
    <source>
        <strain evidence="1 2">RN42</strain>
    </source>
</reference>
<sequence>MEMQSDARLELLPTELLHMIFVECSNSHDATNFRDTCRNIRLRIDETYYRRHFLTPEEDRFFKFFTNIKAYKRATRYLLANEDGVLDPDQEPQWRIGTSFSLQEKRKFLECFKELARYHPPPDDPIWEEYQPLENVRRLLERIEAKDFSIVIKMNSESYACPNYIPVRQWYTEVYNVFGRLGLRVFQDVRHSGEAFDKSYLQKKALIVLANWVDCHMKDEHVDVTESEFDIRWDTWVDTTSHILPFMGDFFTEVDRIFSYYTEKTRRGYWVP</sequence>
<proteinExistence type="predicted"/>
<dbReference type="EMBL" id="ML119750">
    <property type="protein sequence ID" value="RPA76153.1"/>
    <property type="molecule type" value="Genomic_DNA"/>
</dbReference>
<accession>A0A3N4HQP1</accession>
<evidence type="ECO:0000313" key="2">
    <source>
        <dbReference type="Proteomes" id="UP000275078"/>
    </source>
</evidence>